<dbReference type="Proteomes" id="UP000694251">
    <property type="component" value="Chromosome 6"/>
</dbReference>
<gene>
    <name evidence="2" type="ORF">ISN44_As06g026970</name>
</gene>
<evidence type="ECO:0000259" key="1">
    <source>
        <dbReference type="Pfam" id="PF03478"/>
    </source>
</evidence>
<dbReference type="Pfam" id="PF03478">
    <property type="entry name" value="Beta-prop_KIB1-4"/>
    <property type="match status" value="1"/>
</dbReference>
<reference evidence="2 3" key="1">
    <citation type="submission" date="2020-12" db="EMBL/GenBank/DDBJ databases">
        <title>Concerted genomic and epigenomic changes stabilize Arabidopsis allopolyploids.</title>
        <authorList>
            <person name="Chen Z."/>
        </authorList>
    </citation>
    <scope>NUCLEOTIDE SEQUENCE [LARGE SCALE GENOMIC DNA]</scope>
    <source>
        <strain evidence="2">As9502</strain>
        <tissue evidence="2">Leaf</tissue>
    </source>
</reference>
<keyword evidence="3" id="KW-1185">Reference proteome</keyword>
<proteinExistence type="predicted"/>
<accession>A0A8T2CGB5</accession>
<dbReference type="OrthoDB" id="1024551at2759"/>
<dbReference type="InterPro" id="IPR005174">
    <property type="entry name" value="KIB1-4_b-propeller"/>
</dbReference>
<evidence type="ECO:0000313" key="3">
    <source>
        <dbReference type="Proteomes" id="UP000694251"/>
    </source>
</evidence>
<dbReference type="EMBL" id="JAEFBJ010000006">
    <property type="protein sequence ID" value="KAG7598445.1"/>
    <property type="molecule type" value="Genomic_DNA"/>
</dbReference>
<dbReference type="AlphaFoldDB" id="A0A8T2CGB5"/>
<name>A0A8T2CGB5_ARASU</name>
<evidence type="ECO:0000313" key="2">
    <source>
        <dbReference type="EMBL" id="KAG7598445.1"/>
    </source>
</evidence>
<feature type="domain" description="KIB1-4 beta-propeller" evidence="1">
    <location>
        <begin position="2"/>
        <end position="75"/>
    </location>
</feature>
<protein>
    <recommendedName>
        <fullName evidence="1">KIB1-4 beta-propeller domain-containing protein</fullName>
    </recommendedName>
</protein>
<sequence length="101" mass="11787">MFHLYKRDPKDLDPNTYDTRLVEVHSLGDEALFLDLGTNVPADHTRGIEPNSIYFTRGDRIRHREPSCFDICVFNLTTKTIKRFPTLSNFNVKDAQWFLPS</sequence>
<organism evidence="2 3">
    <name type="scientific">Arabidopsis suecica</name>
    <name type="common">Swedish thale-cress</name>
    <name type="synonym">Cardaminopsis suecica</name>
    <dbReference type="NCBI Taxonomy" id="45249"/>
    <lineage>
        <taxon>Eukaryota</taxon>
        <taxon>Viridiplantae</taxon>
        <taxon>Streptophyta</taxon>
        <taxon>Embryophyta</taxon>
        <taxon>Tracheophyta</taxon>
        <taxon>Spermatophyta</taxon>
        <taxon>Magnoliopsida</taxon>
        <taxon>eudicotyledons</taxon>
        <taxon>Gunneridae</taxon>
        <taxon>Pentapetalae</taxon>
        <taxon>rosids</taxon>
        <taxon>malvids</taxon>
        <taxon>Brassicales</taxon>
        <taxon>Brassicaceae</taxon>
        <taxon>Camelineae</taxon>
        <taxon>Arabidopsis</taxon>
    </lineage>
</organism>
<comment type="caution">
    <text evidence="2">The sequence shown here is derived from an EMBL/GenBank/DDBJ whole genome shotgun (WGS) entry which is preliminary data.</text>
</comment>